<evidence type="ECO:0000313" key="2">
    <source>
        <dbReference type="Proteomes" id="UP000054538"/>
    </source>
</evidence>
<keyword evidence="2" id="KW-1185">Reference proteome</keyword>
<name>A0A0D0E8X5_9AGAM</name>
<dbReference type="Proteomes" id="UP000054538">
    <property type="component" value="Unassembled WGS sequence"/>
</dbReference>
<reference evidence="2" key="2">
    <citation type="submission" date="2015-01" db="EMBL/GenBank/DDBJ databases">
        <title>Evolutionary Origins and Diversification of the Mycorrhizal Mutualists.</title>
        <authorList>
            <consortium name="DOE Joint Genome Institute"/>
            <consortium name="Mycorrhizal Genomics Consortium"/>
            <person name="Kohler A."/>
            <person name="Kuo A."/>
            <person name="Nagy L.G."/>
            <person name="Floudas D."/>
            <person name="Copeland A."/>
            <person name="Barry K.W."/>
            <person name="Cichocki N."/>
            <person name="Veneault-Fourrey C."/>
            <person name="LaButti K."/>
            <person name="Lindquist E.A."/>
            <person name="Lipzen A."/>
            <person name="Lundell T."/>
            <person name="Morin E."/>
            <person name="Murat C."/>
            <person name="Riley R."/>
            <person name="Ohm R."/>
            <person name="Sun H."/>
            <person name="Tunlid A."/>
            <person name="Henrissat B."/>
            <person name="Grigoriev I.V."/>
            <person name="Hibbett D.S."/>
            <person name="Martin F."/>
        </authorList>
    </citation>
    <scope>NUCLEOTIDE SEQUENCE [LARGE SCALE GENOMIC DNA]</scope>
    <source>
        <strain evidence="2">Ve08.2h10</strain>
    </source>
</reference>
<proteinExistence type="predicted"/>
<reference evidence="1 2" key="1">
    <citation type="submission" date="2014-04" db="EMBL/GenBank/DDBJ databases">
        <authorList>
            <consortium name="DOE Joint Genome Institute"/>
            <person name="Kuo A."/>
            <person name="Kohler A."/>
            <person name="Jargeat P."/>
            <person name="Nagy L.G."/>
            <person name="Floudas D."/>
            <person name="Copeland A."/>
            <person name="Barry K.W."/>
            <person name="Cichocki N."/>
            <person name="Veneault-Fourrey C."/>
            <person name="LaButti K."/>
            <person name="Lindquist E.A."/>
            <person name="Lipzen A."/>
            <person name="Lundell T."/>
            <person name="Morin E."/>
            <person name="Murat C."/>
            <person name="Sun H."/>
            <person name="Tunlid A."/>
            <person name="Henrissat B."/>
            <person name="Grigoriev I.V."/>
            <person name="Hibbett D.S."/>
            <person name="Martin F."/>
            <person name="Nordberg H.P."/>
            <person name="Cantor M.N."/>
            <person name="Hua S.X."/>
        </authorList>
    </citation>
    <scope>NUCLEOTIDE SEQUENCE [LARGE SCALE GENOMIC DNA]</scope>
    <source>
        <strain evidence="1 2">Ve08.2h10</strain>
    </source>
</reference>
<dbReference type="HOGENOM" id="CLU_2873911_0_0_1"/>
<dbReference type="EMBL" id="KN824876">
    <property type="protein sequence ID" value="KIK98894.1"/>
    <property type="molecule type" value="Genomic_DNA"/>
</dbReference>
<accession>A0A0D0E8X5</accession>
<protein>
    <submittedName>
        <fullName evidence="1">Uncharacterized protein</fullName>
    </submittedName>
</protein>
<evidence type="ECO:0000313" key="1">
    <source>
        <dbReference type="EMBL" id="KIK98894.1"/>
    </source>
</evidence>
<organism evidence="1 2">
    <name type="scientific">Paxillus rubicundulus Ve08.2h10</name>
    <dbReference type="NCBI Taxonomy" id="930991"/>
    <lineage>
        <taxon>Eukaryota</taxon>
        <taxon>Fungi</taxon>
        <taxon>Dikarya</taxon>
        <taxon>Basidiomycota</taxon>
        <taxon>Agaricomycotina</taxon>
        <taxon>Agaricomycetes</taxon>
        <taxon>Agaricomycetidae</taxon>
        <taxon>Boletales</taxon>
        <taxon>Paxilineae</taxon>
        <taxon>Paxillaceae</taxon>
        <taxon>Paxillus</taxon>
    </lineage>
</organism>
<gene>
    <name evidence="1" type="ORF">PAXRUDRAFT_823312</name>
</gene>
<dbReference type="InParanoid" id="A0A0D0E8X5"/>
<feature type="non-terminal residue" evidence="1">
    <location>
        <position position="1"/>
    </location>
</feature>
<sequence length="64" mass="7209">VWEGLAKPAGSGGLGLRLVARRKADQIGQKEREIERREVTERGISKRQTFRVSARPIPRADQRA</sequence>
<dbReference type="AlphaFoldDB" id="A0A0D0E8X5"/>